<keyword evidence="1" id="KW-0472">Membrane</keyword>
<dbReference type="OrthoDB" id="3765137at2759"/>
<evidence type="ECO:0000256" key="1">
    <source>
        <dbReference type="SAM" id="Phobius"/>
    </source>
</evidence>
<protein>
    <submittedName>
        <fullName evidence="2">Uncharacterized protein</fullName>
    </submittedName>
</protein>
<proteinExistence type="predicted"/>
<feature type="transmembrane region" description="Helical" evidence="1">
    <location>
        <begin position="186"/>
        <end position="207"/>
    </location>
</feature>
<dbReference type="EMBL" id="MU005764">
    <property type="protein sequence ID" value="KAF2714765.1"/>
    <property type="molecule type" value="Genomic_DNA"/>
</dbReference>
<name>A0A6G1KQD3_9PLEO</name>
<feature type="transmembrane region" description="Helical" evidence="1">
    <location>
        <begin position="122"/>
        <end position="142"/>
    </location>
</feature>
<keyword evidence="3" id="KW-1185">Reference proteome</keyword>
<dbReference type="Proteomes" id="UP000799428">
    <property type="component" value="Unassembled WGS sequence"/>
</dbReference>
<evidence type="ECO:0000313" key="2">
    <source>
        <dbReference type="EMBL" id="KAF2714765.1"/>
    </source>
</evidence>
<reference evidence="2" key="1">
    <citation type="journal article" date="2020" name="Stud. Mycol.">
        <title>101 Dothideomycetes genomes: a test case for predicting lifestyles and emergence of pathogens.</title>
        <authorList>
            <person name="Haridas S."/>
            <person name="Albert R."/>
            <person name="Binder M."/>
            <person name="Bloem J."/>
            <person name="Labutti K."/>
            <person name="Salamov A."/>
            <person name="Andreopoulos B."/>
            <person name="Baker S."/>
            <person name="Barry K."/>
            <person name="Bills G."/>
            <person name="Bluhm B."/>
            <person name="Cannon C."/>
            <person name="Castanera R."/>
            <person name="Culley D."/>
            <person name="Daum C."/>
            <person name="Ezra D."/>
            <person name="Gonzalez J."/>
            <person name="Henrissat B."/>
            <person name="Kuo A."/>
            <person name="Liang C."/>
            <person name="Lipzen A."/>
            <person name="Lutzoni F."/>
            <person name="Magnuson J."/>
            <person name="Mondo S."/>
            <person name="Nolan M."/>
            <person name="Ohm R."/>
            <person name="Pangilinan J."/>
            <person name="Park H.-J."/>
            <person name="Ramirez L."/>
            <person name="Alfaro M."/>
            <person name="Sun H."/>
            <person name="Tritt A."/>
            <person name="Yoshinaga Y."/>
            <person name="Zwiers L.-H."/>
            <person name="Turgeon B."/>
            <person name="Goodwin S."/>
            <person name="Spatafora J."/>
            <person name="Crous P."/>
            <person name="Grigoriev I."/>
        </authorList>
    </citation>
    <scope>NUCLEOTIDE SEQUENCE</scope>
    <source>
        <strain evidence="2">CBS 279.74</strain>
    </source>
</reference>
<keyword evidence="1" id="KW-0812">Transmembrane</keyword>
<dbReference type="AlphaFoldDB" id="A0A6G1KQD3"/>
<evidence type="ECO:0000313" key="3">
    <source>
        <dbReference type="Proteomes" id="UP000799428"/>
    </source>
</evidence>
<feature type="transmembrane region" description="Helical" evidence="1">
    <location>
        <begin position="87"/>
        <end position="110"/>
    </location>
</feature>
<feature type="transmembrane region" description="Helical" evidence="1">
    <location>
        <begin position="46"/>
        <end position="67"/>
    </location>
</feature>
<organism evidence="2 3">
    <name type="scientific">Pleomassaria siparia CBS 279.74</name>
    <dbReference type="NCBI Taxonomy" id="1314801"/>
    <lineage>
        <taxon>Eukaryota</taxon>
        <taxon>Fungi</taxon>
        <taxon>Dikarya</taxon>
        <taxon>Ascomycota</taxon>
        <taxon>Pezizomycotina</taxon>
        <taxon>Dothideomycetes</taxon>
        <taxon>Pleosporomycetidae</taxon>
        <taxon>Pleosporales</taxon>
        <taxon>Pleomassariaceae</taxon>
        <taxon>Pleomassaria</taxon>
    </lineage>
</organism>
<feature type="transmembrane region" description="Helical" evidence="1">
    <location>
        <begin position="6"/>
        <end position="25"/>
    </location>
</feature>
<sequence length="242" mass="26397">MSPPSINAPLVGSFLQMGLGFGPILRHHVPLNLITPRRELTRALAPSTLAMILSLSTLTSHMVILLATLLHISRSASSPLSNSTYHFAAYNLIAGGASLIGLIGAIRINPNLVCFYTHFHKTTLIIITFVLLELFLPAFSILPDTFAPLLGTYEMDAHHFCKEMDGFRDDEEWILRCSTQLAMVKGGVGCLVGLALAAQWWAVFDVWMWSRELRRNGGGKAALKVSHVEEAGASDPGKMAET</sequence>
<accession>A0A6G1KQD3</accession>
<keyword evidence="1" id="KW-1133">Transmembrane helix</keyword>
<gene>
    <name evidence="2" type="ORF">K504DRAFT_9841</name>
</gene>